<feature type="chain" id="PRO_5043913270" evidence="2">
    <location>
        <begin position="21"/>
        <end position="337"/>
    </location>
</feature>
<dbReference type="RefSeq" id="WP_013611490.1">
    <property type="nucleotide sequence ID" value="NZ_JABWDG010000043.1"/>
</dbReference>
<name>A0AAW5CIN6_9BACT</name>
<proteinExistence type="predicted"/>
<evidence type="ECO:0000256" key="1">
    <source>
        <dbReference type="ARBA" id="ARBA00022729"/>
    </source>
</evidence>
<evidence type="ECO:0000313" key="4">
    <source>
        <dbReference type="EMBL" id="MCG4960624.1"/>
    </source>
</evidence>
<accession>A0AAW5CIN6</accession>
<organism evidence="4 5">
    <name type="scientific">Odoribacter splanchnicus</name>
    <dbReference type="NCBI Taxonomy" id="28118"/>
    <lineage>
        <taxon>Bacteria</taxon>
        <taxon>Pseudomonadati</taxon>
        <taxon>Bacteroidota</taxon>
        <taxon>Bacteroidia</taxon>
        <taxon>Bacteroidales</taxon>
        <taxon>Odoribacteraceae</taxon>
        <taxon>Odoribacter</taxon>
    </lineage>
</organism>
<sequence>MMRNIRVVFAVLSLSVVLVAGVADELQAQEKRQGWIKRLRYRRELRRELQGEIQLSGAFALYPMAVKWAEEFRKIHPKVRIDISAGGAGKGITDALAKVVDLGMVSRDIYPQELEKGAFPIAVVKDAVVPTINSNNPLIDQILATGLKQQVAQDLWIHTTARTWGDVLGTGSTIPVHVYTRSDACGAAETFAAWLGAKQEDLEGTAVFGDPGVTSVVQRDKVGIGFNNIAYAYDINSKKPYRHIAVIPLDLNGNGKIDPEEDFYATSTELNAAIAEGKYPSPPARNLFLVSNGKPMKPEVLAFLEFILTDGQQYAPEVGYIGLSSDILEEELFKLQE</sequence>
<dbReference type="EMBL" id="JAKNDN010000023">
    <property type="protein sequence ID" value="MCG4960624.1"/>
    <property type="molecule type" value="Genomic_DNA"/>
</dbReference>
<evidence type="ECO:0000259" key="3">
    <source>
        <dbReference type="Pfam" id="PF12849"/>
    </source>
</evidence>
<keyword evidence="1 2" id="KW-0732">Signal</keyword>
<feature type="signal peptide" evidence="2">
    <location>
        <begin position="1"/>
        <end position="20"/>
    </location>
</feature>
<dbReference type="PANTHER" id="PTHR30570">
    <property type="entry name" value="PERIPLASMIC PHOSPHATE BINDING COMPONENT OF PHOSPHATE ABC TRANSPORTER"/>
    <property type="match status" value="1"/>
</dbReference>
<protein>
    <submittedName>
        <fullName evidence="4">PstS family phosphate ABC transporter substrate-binding protein</fullName>
    </submittedName>
</protein>
<evidence type="ECO:0000256" key="2">
    <source>
        <dbReference type="SAM" id="SignalP"/>
    </source>
</evidence>
<dbReference type="SUPFAM" id="SSF53850">
    <property type="entry name" value="Periplasmic binding protein-like II"/>
    <property type="match status" value="1"/>
</dbReference>
<dbReference type="Pfam" id="PF12849">
    <property type="entry name" value="PBP_like_2"/>
    <property type="match status" value="1"/>
</dbReference>
<feature type="domain" description="PBP" evidence="3">
    <location>
        <begin position="50"/>
        <end position="310"/>
    </location>
</feature>
<reference evidence="4" key="1">
    <citation type="submission" date="2022-01" db="EMBL/GenBank/DDBJ databases">
        <title>Collection of gut derived symbiotic bacterial strains cultured from healthy donors.</title>
        <authorList>
            <person name="Lin H."/>
            <person name="Kohout C."/>
            <person name="Waligurski E."/>
            <person name="Pamer E.G."/>
        </authorList>
    </citation>
    <scope>NUCLEOTIDE SEQUENCE</scope>
    <source>
        <strain evidence="4">DFI.1.149</strain>
    </source>
</reference>
<gene>
    <name evidence="4" type="ORF">L0P03_12300</name>
</gene>
<dbReference type="PANTHER" id="PTHR30570:SF1">
    <property type="entry name" value="PHOSPHATE-BINDING PROTEIN PSTS"/>
    <property type="match status" value="1"/>
</dbReference>
<dbReference type="Proteomes" id="UP001199750">
    <property type="component" value="Unassembled WGS sequence"/>
</dbReference>
<dbReference type="AlphaFoldDB" id="A0AAW5CIN6"/>
<dbReference type="InterPro" id="IPR050811">
    <property type="entry name" value="Phosphate_ABC_transporter"/>
</dbReference>
<comment type="caution">
    <text evidence="4">The sequence shown here is derived from an EMBL/GenBank/DDBJ whole genome shotgun (WGS) entry which is preliminary data.</text>
</comment>
<dbReference type="Gene3D" id="3.40.190.10">
    <property type="entry name" value="Periplasmic binding protein-like II"/>
    <property type="match status" value="2"/>
</dbReference>
<evidence type="ECO:0000313" key="5">
    <source>
        <dbReference type="Proteomes" id="UP001199750"/>
    </source>
</evidence>
<dbReference type="InterPro" id="IPR024370">
    <property type="entry name" value="PBP_domain"/>
</dbReference>
<dbReference type="GeneID" id="61274450"/>